<dbReference type="EMBL" id="LCYG01000115">
    <property type="protein sequence ID" value="KLK89858.1"/>
    <property type="molecule type" value="Genomic_DNA"/>
</dbReference>
<evidence type="ECO:0000313" key="2">
    <source>
        <dbReference type="EMBL" id="KLK89858.1"/>
    </source>
</evidence>
<name>A0A0H1R418_9HYPH</name>
<organism evidence="2 3">
    <name type="scientific">Microvirga vignae</name>
    <dbReference type="NCBI Taxonomy" id="1225564"/>
    <lineage>
        <taxon>Bacteria</taxon>
        <taxon>Pseudomonadati</taxon>
        <taxon>Pseudomonadota</taxon>
        <taxon>Alphaproteobacteria</taxon>
        <taxon>Hyphomicrobiales</taxon>
        <taxon>Methylobacteriaceae</taxon>
        <taxon>Microvirga</taxon>
    </lineage>
</organism>
<reference evidence="2 3" key="1">
    <citation type="submission" date="2015-05" db="EMBL/GenBank/DDBJ databases">
        <title>Draft genome sequence of Microvirga vignae strain BR3299, a novel nitrogen fixing bacteria isolated from Brazil semi-aired region.</title>
        <authorList>
            <person name="Zilli J.E."/>
            <person name="Passos S.R."/>
            <person name="Leite J."/>
            <person name="Baldani J.I."/>
            <person name="Xavier G.R."/>
            <person name="Rumjaneck N.G."/>
            <person name="Simoes-Araujo J.L."/>
        </authorList>
    </citation>
    <scope>NUCLEOTIDE SEQUENCE [LARGE SCALE GENOMIC DNA]</scope>
    <source>
        <strain evidence="2 3">BR3299</strain>
    </source>
</reference>
<keyword evidence="1" id="KW-0175">Coiled coil</keyword>
<dbReference type="PATRIC" id="fig|1225564.3.peg.464"/>
<gene>
    <name evidence="2" type="ORF">AA309_29010</name>
</gene>
<keyword evidence="3" id="KW-1185">Reference proteome</keyword>
<feature type="coiled-coil region" evidence="1">
    <location>
        <begin position="43"/>
        <end position="70"/>
    </location>
</feature>
<evidence type="ECO:0000256" key="1">
    <source>
        <dbReference type="SAM" id="Coils"/>
    </source>
</evidence>
<dbReference type="Proteomes" id="UP000035489">
    <property type="component" value="Unassembled WGS sequence"/>
</dbReference>
<sequence length="79" mass="8591">MRFFTVVAALGLLLLPEGSHSEEKTDAESNASRLVRLSPADRAAQSAAMAKEARDKAEALERARDRKMREISKGICTGC</sequence>
<evidence type="ECO:0000313" key="3">
    <source>
        <dbReference type="Proteomes" id="UP000035489"/>
    </source>
</evidence>
<accession>A0A0H1R418</accession>
<dbReference type="AlphaFoldDB" id="A0A0H1R418"/>
<proteinExistence type="predicted"/>
<protein>
    <submittedName>
        <fullName evidence="2">Uncharacterized protein</fullName>
    </submittedName>
</protein>
<comment type="caution">
    <text evidence="2">The sequence shown here is derived from an EMBL/GenBank/DDBJ whole genome shotgun (WGS) entry which is preliminary data.</text>
</comment>